<accession>A0A840J5F2</accession>
<keyword evidence="7" id="KW-1185">Reference proteome</keyword>
<comment type="similarity">
    <text evidence="2 5">Belongs to the class-III pyridoxal-phosphate-dependent aminotransferase family.</text>
</comment>
<evidence type="ECO:0000313" key="7">
    <source>
        <dbReference type="Proteomes" id="UP000581769"/>
    </source>
</evidence>
<gene>
    <name evidence="6" type="ORF">BJY18_006142</name>
</gene>
<dbReference type="GO" id="GO:0030170">
    <property type="term" value="F:pyridoxal phosphate binding"/>
    <property type="evidence" value="ECO:0007669"/>
    <property type="project" value="InterPro"/>
</dbReference>
<dbReference type="EMBL" id="JACHMG010000001">
    <property type="protein sequence ID" value="MBB4688657.1"/>
    <property type="molecule type" value="Genomic_DNA"/>
</dbReference>
<dbReference type="PANTHER" id="PTHR43094:SF1">
    <property type="entry name" value="AMINOTRANSFERASE CLASS-III"/>
    <property type="match status" value="1"/>
</dbReference>
<dbReference type="Pfam" id="PF00202">
    <property type="entry name" value="Aminotran_3"/>
    <property type="match status" value="1"/>
</dbReference>
<dbReference type="SUPFAM" id="SSF53383">
    <property type="entry name" value="PLP-dependent transferases"/>
    <property type="match status" value="1"/>
</dbReference>
<evidence type="ECO:0000256" key="1">
    <source>
        <dbReference type="ARBA" id="ARBA00001933"/>
    </source>
</evidence>
<dbReference type="GO" id="GO:0017000">
    <property type="term" value="P:antibiotic biosynthetic process"/>
    <property type="evidence" value="ECO:0007669"/>
    <property type="project" value="UniProtKB-KW"/>
</dbReference>
<reference evidence="6 7" key="1">
    <citation type="submission" date="2020-08" db="EMBL/GenBank/DDBJ databases">
        <title>Sequencing the genomes of 1000 actinobacteria strains.</title>
        <authorList>
            <person name="Klenk H.-P."/>
        </authorList>
    </citation>
    <scope>NUCLEOTIDE SEQUENCE [LARGE SCALE GENOMIC DNA]</scope>
    <source>
        <strain evidence="6 7">DSM 45859</strain>
    </source>
</reference>
<comment type="caution">
    <text evidence="6">The sequence shown here is derived from an EMBL/GenBank/DDBJ whole genome shotgun (WGS) entry which is preliminary data.</text>
</comment>
<sequence>MADQRPNPLWHPFADMGAVDGDRFVVTRAEGSYVWDDAGTRYFDATASLWYANVGHGRPEITRAVTAQLEQLDAYHLFARTANEPALRLAERLSELAPVPGSKVFLGSGGGDVVDTAVKIARTYFVHIGRPDKTHVISRTQGYHGTHGFGTAAGGITVNAEGFGPLPGDFSHVAYDSPEALEAEIQRLGAERVAAFLCEPVIGAGGVLLPPDGYVEAVAEICRRHDVLFVADCVICGFGRLGTWFGIDRWSVRPDLVTTAKGITGGTIPLGALLVAPHVAEPFFTGRPGAPVLRHGATYAGHPVACAAANATLDLYERDDLIPRGRSLEKPLADSLSGAAGHEAVAEVRAGLGFLAAVELTPDVLAAHPGAADRLYRLLLGEGVVVRPVAKGIVLSPPLIADEPELDLLASAIPRSLDRLLSTVD</sequence>
<proteinExistence type="inferred from homology"/>
<dbReference type="RefSeq" id="WP_184783310.1">
    <property type="nucleotide sequence ID" value="NZ_JACHMG010000001.1"/>
</dbReference>
<dbReference type="InterPro" id="IPR005814">
    <property type="entry name" value="Aminotrans_3"/>
</dbReference>
<evidence type="ECO:0000256" key="4">
    <source>
        <dbReference type="ARBA" id="ARBA00023194"/>
    </source>
</evidence>
<evidence type="ECO:0000256" key="5">
    <source>
        <dbReference type="RuleBase" id="RU003560"/>
    </source>
</evidence>
<dbReference type="Proteomes" id="UP000581769">
    <property type="component" value="Unassembled WGS sequence"/>
</dbReference>
<evidence type="ECO:0000313" key="6">
    <source>
        <dbReference type="EMBL" id="MBB4688657.1"/>
    </source>
</evidence>
<dbReference type="PANTHER" id="PTHR43094">
    <property type="entry name" value="AMINOTRANSFERASE"/>
    <property type="match status" value="1"/>
</dbReference>
<keyword evidence="3 5" id="KW-0663">Pyridoxal phosphate</keyword>
<dbReference type="Gene3D" id="3.40.640.10">
    <property type="entry name" value="Type I PLP-dependent aspartate aminotransferase-like (Major domain)"/>
    <property type="match status" value="1"/>
</dbReference>
<keyword evidence="6" id="KW-0808">Transferase</keyword>
<dbReference type="CDD" id="cd00610">
    <property type="entry name" value="OAT_like"/>
    <property type="match status" value="1"/>
</dbReference>
<dbReference type="InterPro" id="IPR015424">
    <property type="entry name" value="PyrdxlP-dep_Trfase"/>
</dbReference>
<organism evidence="6 7">
    <name type="scientific">Amycolatopsis jiangsuensis</name>
    <dbReference type="NCBI Taxonomy" id="1181879"/>
    <lineage>
        <taxon>Bacteria</taxon>
        <taxon>Bacillati</taxon>
        <taxon>Actinomycetota</taxon>
        <taxon>Actinomycetes</taxon>
        <taxon>Pseudonocardiales</taxon>
        <taxon>Pseudonocardiaceae</taxon>
        <taxon>Amycolatopsis</taxon>
    </lineage>
</organism>
<dbReference type="InterPro" id="IPR015421">
    <property type="entry name" value="PyrdxlP-dep_Trfase_major"/>
</dbReference>
<dbReference type="AlphaFoldDB" id="A0A840J5F2"/>
<evidence type="ECO:0000256" key="3">
    <source>
        <dbReference type="ARBA" id="ARBA00022898"/>
    </source>
</evidence>
<dbReference type="GO" id="GO:0008483">
    <property type="term" value="F:transaminase activity"/>
    <property type="evidence" value="ECO:0007669"/>
    <property type="project" value="UniProtKB-KW"/>
</dbReference>
<keyword evidence="4" id="KW-0045">Antibiotic biosynthesis</keyword>
<comment type="cofactor">
    <cofactor evidence="1">
        <name>pyridoxal 5'-phosphate</name>
        <dbReference type="ChEBI" id="CHEBI:597326"/>
    </cofactor>
</comment>
<keyword evidence="6" id="KW-0032">Aminotransferase</keyword>
<name>A0A840J5F2_9PSEU</name>
<protein>
    <submittedName>
        <fullName evidence="6">Adenosylmethionine-8-amino-7-oxononanoate aminotransferase</fullName>
    </submittedName>
</protein>
<evidence type="ECO:0000256" key="2">
    <source>
        <dbReference type="ARBA" id="ARBA00008954"/>
    </source>
</evidence>
<dbReference type="Gene3D" id="3.90.1150.10">
    <property type="entry name" value="Aspartate Aminotransferase, domain 1"/>
    <property type="match status" value="1"/>
</dbReference>
<dbReference type="InterPro" id="IPR015422">
    <property type="entry name" value="PyrdxlP-dep_Trfase_small"/>
</dbReference>
<dbReference type="PIRSF" id="PIRSF000521">
    <property type="entry name" value="Transaminase_4ab_Lys_Orn"/>
    <property type="match status" value="1"/>
</dbReference>
<dbReference type="FunFam" id="3.40.640.10:FF:000004">
    <property type="entry name" value="Acetylornithine aminotransferase"/>
    <property type="match status" value="1"/>
</dbReference>